<dbReference type="RefSeq" id="WP_066723555.1">
    <property type="nucleotide sequence ID" value="NZ_JBHSLU010000018.1"/>
</dbReference>
<comment type="caution">
    <text evidence="2">The sequence shown here is derived from an EMBL/GenBank/DDBJ whole genome shotgun (WGS) entry which is preliminary data.</text>
</comment>
<keyword evidence="3" id="KW-1185">Reference proteome</keyword>
<reference evidence="3" key="1">
    <citation type="journal article" date="2019" name="Int. J. Syst. Evol. Microbiol.">
        <title>The Global Catalogue of Microorganisms (GCM) 10K type strain sequencing project: providing services to taxonomists for standard genome sequencing and annotation.</title>
        <authorList>
            <consortium name="The Broad Institute Genomics Platform"/>
            <consortium name="The Broad Institute Genome Sequencing Center for Infectious Disease"/>
            <person name="Wu L."/>
            <person name="Ma J."/>
        </authorList>
    </citation>
    <scope>NUCLEOTIDE SEQUENCE [LARGE SCALE GENOMIC DNA]</scope>
    <source>
        <strain evidence="3">CCUG 43117</strain>
    </source>
</reference>
<proteinExistence type="predicted"/>
<evidence type="ECO:0000313" key="2">
    <source>
        <dbReference type="EMBL" id="MFC5505560.1"/>
    </source>
</evidence>
<accession>A0ABW0NZK7</accession>
<feature type="region of interest" description="Disordered" evidence="1">
    <location>
        <begin position="1"/>
        <end position="28"/>
    </location>
</feature>
<evidence type="ECO:0000313" key="3">
    <source>
        <dbReference type="Proteomes" id="UP001596060"/>
    </source>
</evidence>
<organism evidence="2 3">
    <name type="scientific">Bosea massiliensis</name>
    <dbReference type="NCBI Taxonomy" id="151419"/>
    <lineage>
        <taxon>Bacteria</taxon>
        <taxon>Pseudomonadati</taxon>
        <taxon>Pseudomonadota</taxon>
        <taxon>Alphaproteobacteria</taxon>
        <taxon>Hyphomicrobiales</taxon>
        <taxon>Boseaceae</taxon>
        <taxon>Bosea</taxon>
    </lineage>
</organism>
<gene>
    <name evidence="2" type="ORF">ACFPN9_09850</name>
</gene>
<dbReference type="EMBL" id="JBHSLU010000018">
    <property type="protein sequence ID" value="MFC5505560.1"/>
    <property type="molecule type" value="Genomic_DNA"/>
</dbReference>
<evidence type="ECO:0000256" key="1">
    <source>
        <dbReference type="SAM" id="MobiDB-lite"/>
    </source>
</evidence>
<sequence length="90" mass="9356">MDTARENPALEIPDEGERLAEGGGAAATHQVSLRTNVHDAGSGANETIDGLDSTSEAIRHAAEDIPTGQRPEGPMESVPVFDRAGLPPKV</sequence>
<name>A0ABW0NZK7_9HYPH</name>
<feature type="region of interest" description="Disordered" evidence="1">
    <location>
        <begin position="59"/>
        <end position="90"/>
    </location>
</feature>
<dbReference type="Proteomes" id="UP001596060">
    <property type="component" value="Unassembled WGS sequence"/>
</dbReference>
<protein>
    <submittedName>
        <fullName evidence="2">Uncharacterized protein</fullName>
    </submittedName>
</protein>